<evidence type="ECO:0000313" key="2">
    <source>
        <dbReference type="Proteomes" id="UP000326396"/>
    </source>
</evidence>
<name>A0A5N6M530_9ASTR</name>
<dbReference type="AlphaFoldDB" id="A0A5N6M530"/>
<keyword evidence="2" id="KW-1185">Reference proteome</keyword>
<organism evidence="1 2">
    <name type="scientific">Mikania micrantha</name>
    <name type="common">bitter vine</name>
    <dbReference type="NCBI Taxonomy" id="192012"/>
    <lineage>
        <taxon>Eukaryota</taxon>
        <taxon>Viridiplantae</taxon>
        <taxon>Streptophyta</taxon>
        <taxon>Embryophyta</taxon>
        <taxon>Tracheophyta</taxon>
        <taxon>Spermatophyta</taxon>
        <taxon>Magnoliopsida</taxon>
        <taxon>eudicotyledons</taxon>
        <taxon>Gunneridae</taxon>
        <taxon>Pentapetalae</taxon>
        <taxon>asterids</taxon>
        <taxon>campanulids</taxon>
        <taxon>Asterales</taxon>
        <taxon>Asteraceae</taxon>
        <taxon>Asteroideae</taxon>
        <taxon>Heliantheae alliance</taxon>
        <taxon>Eupatorieae</taxon>
        <taxon>Mikania</taxon>
    </lineage>
</organism>
<evidence type="ECO:0000313" key="1">
    <source>
        <dbReference type="EMBL" id="KAD3068967.1"/>
    </source>
</evidence>
<accession>A0A5N6M530</accession>
<gene>
    <name evidence="1" type="ORF">E3N88_36847</name>
</gene>
<comment type="caution">
    <text evidence="1">The sequence shown here is derived from an EMBL/GenBank/DDBJ whole genome shotgun (WGS) entry which is preliminary data.</text>
</comment>
<reference evidence="1 2" key="1">
    <citation type="submission" date="2019-05" db="EMBL/GenBank/DDBJ databases">
        <title>Mikania micrantha, genome provides insights into the molecular mechanism of rapid growth.</title>
        <authorList>
            <person name="Liu B."/>
        </authorList>
    </citation>
    <scope>NUCLEOTIDE SEQUENCE [LARGE SCALE GENOMIC DNA]</scope>
    <source>
        <strain evidence="1">NLD-2019</strain>
        <tissue evidence="1">Leaf</tissue>
    </source>
</reference>
<protein>
    <submittedName>
        <fullName evidence="1">Uncharacterized protein</fullName>
    </submittedName>
</protein>
<proteinExistence type="predicted"/>
<dbReference type="EMBL" id="SZYD01000017">
    <property type="protein sequence ID" value="KAD3068967.1"/>
    <property type="molecule type" value="Genomic_DNA"/>
</dbReference>
<dbReference type="Proteomes" id="UP000326396">
    <property type="component" value="Linkage Group LG7"/>
</dbReference>
<sequence>MEADGGGRCGVRARRRRALVWRPTAVLGVAAMEADDRGCDFDQRKVPILTRSRRSSAPFISTVEIFDEKSADLDQKPSLAMSSVAIST</sequence>